<protein>
    <recommendedName>
        <fullName evidence="6">Kazal-like domain-containing protein</fullName>
    </recommendedName>
</protein>
<evidence type="ECO:0000256" key="1">
    <source>
        <dbReference type="SAM" id="Phobius"/>
    </source>
</evidence>
<keyword evidence="5" id="KW-1185">Reference proteome</keyword>
<dbReference type="InParanoid" id="T1FD57"/>
<feature type="signal peptide" evidence="2">
    <location>
        <begin position="1"/>
        <end position="18"/>
    </location>
</feature>
<sequence>MIIILLSALIVFVGPVRGFTCYDCRDNDGCTNTIECLNNFCSIYFEETIFVSSCTGNHYSNDCTMLEIAQECSCDTPRCNTITPRPSTITTTTAITSSTTTTSAGVTVAQTSFTTTTMTTLTTTPTTAISSKASAESLSTAYIILLVAVNAIILGSCGLIACCVYKNRERLVQLDSDFEDDKEN</sequence>
<keyword evidence="1" id="KW-0472">Membrane</keyword>
<dbReference type="Proteomes" id="UP000015101">
    <property type="component" value="Unassembled WGS sequence"/>
</dbReference>
<dbReference type="CTD" id="20206756"/>
<reference evidence="4" key="3">
    <citation type="submission" date="2015-06" db="UniProtKB">
        <authorList>
            <consortium name="EnsemblMetazoa"/>
        </authorList>
    </citation>
    <scope>IDENTIFICATION</scope>
</reference>
<dbReference type="EMBL" id="AMQM01006442">
    <property type="status" value="NOT_ANNOTATED_CDS"/>
    <property type="molecule type" value="Genomic_DNA"/>
</dbReference>
<keyword evidence="1" id="KW-1133">Transmembrane helix</keyword>
<dbReference type="EnsemblMetazoa" id="HelroT178433">
    <property type="protein sequence ID" value="HelroP178433"/>
    <property type="gene ID" value="HelroG178433"/>
</dbReference>
<keyword evidence="1" id="KW-0812">Transmembrane</keyword>
<evidence type="ECO:0000313" key="5">
    <source>
        <dbReference type="Proteomes" id="UP000015101"/>
    </source>
</evidence>
<dbReference type="KEGG" id="hro:HELRODRAFT_178433"/>
<feature type="chain" id="PRO_5010980531" description="Kazal-like domain-containing protein" evidence="2">
    <location>
        <begin position="19"/>
        <end position="184"/>
    </location>
</feature>
<evidence type="ECO:0000313" key="3">
    <source>
        <dbReference type="EMBL" id="ESN97000.1"/>
    </source>
</evidence>
<reference evidence="5" key="1">
    <citation type="submission" date="2012-12" db="EMBL/GenBank/DDBJ databases">
        <authorList>
            <person name="Hellsten U."/>
            <person name="Grimwood J."/>
            <person name="Chapman J.A."/>
            <person name="Shapiro H."/>
            <person name="Aerts A."/>
            <person name="Otillar R.P."/>
            <person name="Terry A.Y."/>
            <person name="Boore J.L."/>
            <person name="Simakov O."/>
            <person name="Marletaz F."/>
            <person name="Cho S.-J."/>
            <person name="Edsinger-Gonzales E."/>
            <person name="Havlak P."/>
            <person name="Kuo D.-H."/>
            <person name="Larsson T."/>
            <person name="Lv J."/>
            <person name="Arendt D."/>
            <person name="Savage R."/>
            <person name="Osoegawa K."/>
            <person name="de Jong P."/>
            <person name="Lindberg D.R."/>
            <person name="Seaver E.C."/>
            <person name="Weisblat D.A."/>
            <person name="Putnam N.H."/>
            <person name="Grigoriev I.V."/>
            <person name="Rokhsar D.S."/>
        </authorList>
    </citation>
    <scope>NUCLEOTIDE SEQUENCE</scope>
</reference>
<evidence type="ECO:0000313" key="4">
    <source>
        <dbReference type="EnsemblMetazoa" id="HelroP178433"/>
    </source>
</evidence>
<proteinExistence type="predicted"/>
<dbReference type="STRING" id="6412.T1FD57"/>
<organism evidence="4 5">
    <name type="scientific">Helobdella robusta</name>
    <name type="common">Californian leech</name>
    <dbReference type="NCBI Taxonomy" id="6412"/>
    <lineage>
        <taxon>Eukaryota</taxon>
        <taxon>Metazoa</taxon>
        <taxon>Spiralia</taxon>
        <taxon>Lophotrochozoa</taxon>
        <taxon>Annelida</taxon>
        <taxon>Clitellata</taxon>
        <taxon>Hirudinea</taxon>
        <taxon>Rhynchobdellida</taxon>
        <taxon>Glossiphoniidae</taxon>
        <taxon>Helobdella</taxon>
    </lineage>
</organism>
<dbReference type="EMBL" id="KB097456">
    <property type="protein sequence ID" value="ESN97000.1"/>
    <property type="molecule type" value="Genomic_DNA"/>
</dbReference>
<dbReference type="RefSeq" id="XP_009024790.1">
    <property type="nucleotide sequence ID" value="XM_009026542.1"/>
</dbReference>
<reference evidence="3 5" key="2">
    <citation type="journal article" date="2013" name="Nature">
        <title>Insights into bilaterian evolution from three spiralian genomes.</title>
        <authorList>
            <person name="Simakov O."/>
            <person name="Marletaz F."/>
            <person name="Cho S.J."/>
            <person name="Edsinger-Gonzales E."/>
            <person name="Havlak P."/>
            <person name="Hellsten U."/>
            <person name="Kuo D.H."/>
            <person name="Larsson T."/>
            <person name="Lv J."/>
            <person name="Arendt D."/>
            <person name="Savage R."/>
            <person name="Osoegawa K."/>
            <person name="de Jong P."/>
            <person name="Grimwood J."/>
            <person name="Chapman J.A."/>
            <person name="Shapiro H."/>
            <person name="Aerts A."/>
            <person name="Otillar R.P."/>
            <person name="Terry A.Y."/>
            <person name="Boore J.L."/>
            <person name="Grigoriev I.V."/>
            <person name="Lindberg D.R."/>
            <person name="Seaver E.C."/>
            <person name="Weisblat D.A."/>
            <person name="Putnam N.H."/>
            <person name="Rokhsar D.S."/>
        </authorList>
    </citation>
    <scope>NUCLEOTIDE SEQUENCE</scope>
</reference>
<keyword evidence="2" id="KW-0732">Signal</keyword>
<dbReference type="AlphaFoldDB" id="T1FD57"/>
<name>T1FD57_HELRO</name>
<accession>T1FD57</accession>
<gene>
    <name evidence="4" type="primary">20206756</name>
    <name evidence="3" type="ORF">HELRODRAFT_178433</name>
</gene>
<dbReference type="HOGENOM" id="CLU_1469783_0_0_1"/>
<evidence type="ECO:0008006" key="6">
    <source>
        <dbReference type="Google" id="ProtNLM"/>
    </source>
</evidence>
<feature type="transmembrane region" description="Helical" evidence="1">
    <location>
        <begin position="141"/>
        <end position="165"/>
    </location>
</feature>
<dbReference type="GeneID" id="20206756"/>
<evidence type="ECO:0000256" key="2">
    <source>
        <dbReference type="SAM" id="SignalP"/>
    </source>
</evidence>